<dbReference type="GO" id="GO:0016780">
    <property type="term" value="F:phosphotransferase activity, for other substituted phosphate groups"/>
    <property type="evidence" value="ECO:0007669"/>
    <property type="project" value="InterPro"/>
</dbReference>
<dbReference type="PROSITE" id="PS00379">
    <property type="entry name" value="CDP_ALCOHOL_P_TRANSF"/>
    <property type="match status" value="1"/>
</dbReference>
<evidence type="ECO:0000256" key="1">
    <source>
        <dbReference type="ARBA" id="ARBA00022679"/>
    </source>
</evidence>
<organism evidence="4 5">
    <name type="scientific">Streptomyces pluripotens</name>
    <dbReference type="NCBI Taxonomy" id="1355015"/>
    <lineage>
        <taxon>Bacteria</taxon>
        <taxon>Bacillati</taxon>
        <taxon>Actinomycetota</taxon>
        <taxon>Actinomycetes</taxon>
        <taxon>Kitasatosporales</taxon>
        <taxon>Streptomycetaceae</taxon>
        <taxon>Streptomyces</taxon>
    </lineage>
</organism>
<dbReference type="InterPro" id="IPR043130">
    <property type="entry name" value="CDP-OH_PTrfase_TM_dom"/>
</dbReference>
<dbReference type="GO" id="GO:0008654">
    <property type="term" value="P:phospholipid biosynthetic process"/>
    <property type="evidence" value="ECO:0007669"/>
    <property type="project" value="InterPro"/>
</dbReference>
<gene>
    <name evidence="4" type="ORF">LK07_16075</name>
</gene>
<dbReference type="Gene3D" id="1.20.120.1760">
    <property type="match status" value="1"/>
</dbReference>
<proteinExistence type="inferred from homology"/>
<dbReference type="EMBL" id="CP022433">
    <property type="protein sequence ID" value="ASN28459.1"/>
    <property type="molecule type" value="Genomic_DNA"/>
</dbReference>
<evidence type="ECO:0000256" key="2">
    <source>
        <dbReference type="RuleBase" id="RU003750"/>
    </source>
</evidence>
<protein>
    <recommendedName>
        <fullName evidence="6">CDP-alcohol phosphatidyltransferase</fullName>
    </recommendedName>
</protein>
<dbReference type="Pfam" id="PF01066">
    <property type="entry name" value="CDP-OH_P_transf"/>
    <property type="match status" value="1"/>
</dbReference>
<comment type="similarity">
    <text evidence="2">Belongs to the CDP-alcohol phosphatidyltransferase class-I family.</text>
</comment>
<feature type="region of interest" description="Disordered" evidence="3">
    <location>
        <begin position="202"/>
        <end position="227"/>
    </location>
</feature>
<sequence>MVREGRWSPRALARFLSTAARRSVRQAALRPRALAQATAAHGVLLVLARDRAGRRWVLTSWTLVVLHLGLLEHRDRFAAADALTLVRGNLPATALGAGRASGVLAVALDLADGHLARRGATVSPFGDYADSLADAAFWTWLAIRHEPGRALRAAAVAAWVAPVAAMTAAGFGRGAMPHRPRPTLLRPAATLQVVVALRHLRRAPRSRTAGPPTPPRPGLHARRRHGS</sequence>
<dbReference type="GO" id="GO:0016020">
    <property type="term" value="C:membrane"/>
    <property type="evidence" value="ECO:0007669"/>
    <property type="project" value="InterPro"/>
</dbReference>
<keyword evidence="5" id="KW-1185">Reference proteome</keyword>
<reference evidence="4 5" key="1">
    <citation type="submission" date="2017-07" db="EMBL/GenBank/DDBJ databases">
        <title>Genome sequence of Streptomyces pluripotens MUSC 137T.</title>
        <authorList>
            <person name="Ser H.-L."/>
            <person name="Lee L.-H."/>
        </authorList>
    </citation>
    <scope>NUCLEOTIDE SEQUENCE [LARGE SCALE GENOMIC DNA]</scope>
    <source>
        <strain evidence="4 5">MUSC 137</strain>
    </source>
</reference>
<evidence type="ECO:0000256" key="3">
    <source>
        <dbReference type="SAM" id="MobiDB-lite"/>
    </source>
</evidence>
<name>A0A221P862_9ACTN</name>
<dbReference type="AlphaFoldDB" id="A0A221P862"/>
<dbReference type="KEGG" id="splu:LK06_014940"/>
<dbReference type="InterPro" id="IPR048254">
    <property type="entry name" value="CDP_ALCOHOL_P_TRANSF_CS"/>
</dbReference>
<dbReference type="OrthoDB" id="4188393at2"/>
<evidence type="ECO:0008006" key="6">
    <source>
        <dbReference type="Google" id="ProtNLM"/>
    </source>
</evidence>
<dbReference type="InterPro" id="IPR000462">
    <property type="entry name" value="CDP-OH_P_trans"/>
</dbReference>
<accession>A0A221P862</accession>
<keyword evidence="1 2" id="KW-0808">Transferase</keyword>
<dbReference type="Proteomes" id="UP000031501">
    <property type="component" value="Chromosome"/>
</dbReference>
<evidence type="ECO:0000313" key="4">
    <source>
        <dbReference type="EMBL" id="ASN28459.1"/>
    </source>
</evidence>
<evidence type="ECO:0000313" key="5">
    <source>
        <dbReference type="Proteomes" id="UP000031501"/>
    </source>
</evidence>